<protein>
    <submittedName>
        <fullName evidence="2">Uncharacterized protein</fullName>
    </submittedName>
</protein>
<dbReference type="Proteomes" id="UP000823941">
    <property type="component" value="Chromosome 10"/>
</dbReference>
<keyword evidence="3" id="KW-1185">Reference proteome</keyword>
<evidence type="ECO:0000313" key="2">
    <source>
        <dbReference type="EMBL" id="KAG7307413.1"/>
    </source>
</evidence>
<dbReference type="EMBL" id="JAHIBW010000010">
    <property type="protein sequence ID" value="KAG7307413.1"/>
    <property type="molecule type" value="Genomic_DNA"/>
</dbReference>
<accession>A0ABQ7QQS6</accession>
<evidence type="ECO:0000313" key="3">
    <source>
        <dbReference type="Proteomes" id="UP000823941"/>
    </source>
</evidence>
<name>A0ABQ7QQS6_PLUXY</name>
<proteinExistence type="predicted"/>
<feature type="region of interest" description="Disordered" evidence="1">
    <location>
        <begin position="68"/>
        <end position="104"/>
    </location>
</feature>
<sequence>MRAGPLIIGCNGRVPAAGVFRILCAEPGPAETAPRAECVERQTRCLSQCRRRRSRAYGTPVASYGATPLAQCSPRARSDRTPPADRPLVSRDHAPRSYSNQTIE</sequence>
<reference evidence="2 3" key="1">
    <citation type="submission" date="2021-06" db="EMBL/GenBank/DDBJ databases">
        <title>A haploid diamondback moth (Plutella xylostella L.) genome assembly resolves 31 chromosomes and identifies a diamide resistance mutation.</title>
        <authorList>
            <person name="Ward C.M."/>
            <person name="Perry K.D."/>
            <person name="Baker G."/>
            <person name="Powis K."/>
            <person name="Heckel D.G."/>
            <person name="Baxter S.W."/>
        </authorList>
    </citation>
    <scope>NUCLEOTIDE SEQUENCE [LARGE SCALE GENOMIC DNA]</scope>
    <source>
        <strain evidence="2 3">LV</strain>
        <tissue evidence="2">Single pupa</tissue>
    </source>
</reference>
<organism evidence="2 3">
    <name type="scientific">Plutella xylostella</name>
    <name type="common">Diamondback moth</name>
    <name type="synonym">Plutella maculipennis</name>
    <dbReference type="NCBI Taxonomy" id="51655"/>
    <lineage>
        <taxon>Eukaryota</taxon>
        <taxon>Metazoa</taxon>
        <taxon>Ecdysozoa</taxon>
        <taxon>Arthropoda</taxon>
        <taxon>Hexapoda</taxon>
        <taxon>Insecta</taxon>
        <taxon>Pterygota</taxon>
        <taxon>Neoptera</taxon>
        <taxon>Endopterygota</taxon>
        <taxon>Lepidoptera</taxon>
        <taxon>Glossata</taxon>
        <taxon>Ditrysia</taxon>
        <taxon>Yponomeutoidea</taxon>
        <taxon>Plutellidae</taxon>
        <taxon>Plutella</taxon>
    </lineage>
</organism>
<feature type="compositionally biased region" description="Basic and acidic residues" evidence="1">
    <location>
        <begin position="76"/>
        <end position="95"/>
    </location>
</feature>
<comment type="caution">
    <text evidence="2">The sequence shown here is derived from an EMBL/GenBank/DDBJ whole genome shotgun (WGS) entry which is preliminary data.</text>
</comment>
<gene>
    <name evidence="2" type="ORF">JYU34_007601</name>
</gene>
<evidence type="ECO:0000256" key="1">
    <source>
        <dbReference type="SAM" id="MobiDB-lite"/>
    </source>
</evidence>